<dbReference type="GO" id="GO:0005634">
    <property type="term" value="C:nucleus"/>
    <property type="evidence" value="ECO:0007669"/>
    <property type="project" value="TreeGrafter"/>
</dbReference>
<protein>
    <submittedName>
        <fullName evidence="3">26S proteasome non-ATPase regulatory subunit 2</fullName>
    </submittedName>
</protein>
<dbReference type="GO" id="GO:0008540">
    <property type="term" value="C:proteasome regulatory particle, base subcomplex"/>
    <property type="evidence" value="ECO:0007669"/>
    <property type="project" value="TreeGrafter"/>
</dbReference>
<keyword evidence="1" id="KW-0677">Repeat</keyword>
<keyword evidence="3" id="KW-0647">Proteasome</keyword>
<reference evidence="3" key="1">
    <citation type="journal article" date="2014" name="PLoS Genet.">
        <title>The Genome of Spironucleus salmonicida Highlights a Fish Pathogen Adapted to Fluctuating Environments.</title>
        <authorList>
            <person name="Xu F."/>
            <person name="Jerlstrom-Hultqvist J."/>
            <person name="Einarsson E."/>
            <person name="Astvaldsson A."/>
            <person name="Svard S.G."/>
            <person name="Andersson J.O."/>
        </authorList>
    </citation>
    <scope>NUCLEOTIDE SEQUENCE</scope>
    <source>
        <strain evidence="3">ATCC 50377</strain>
    </source>
</reference>
<accession>A0A9P8LJM2</accession>
<reference evidence="3" key="2">
    <citation type="submission" date="2020-12" db="EMBL/GenBank/DDBJ databases">
        <title>New Spironucleus salmonicida genome in near-complete chromosomes.</title>
        <authorList>
            <person name="Xu F."/>
            <person name="Kurt Z."/>
            <person name="Jimenez-Gonzalez A."/>
            <person name="Astvaldsson A."/>
            <person name="Andersson J.O."/>
            <person name="Svard S.G."/>
        </authorList>
    </citation>
    <scope>NUCLEOTIDE SEQUENCE</scope>
    <source>
        <strain evidence="3">ATCC 50377</strain>
    </source>
</reference>
<dbReference type="InterPro" id="IPR040892">
    <property type="entry name" value="RPN1_N"/>
</dbReference>
<dbReference type="Proteomes" id="UP000018208">
    <property type="component" value="Unassembled WGS sequence"/>
</dbReference>
<evidence type="ECO:0000313" key="5">
    <source>
        <dbReference type="Proteomes" id="UP000018208"/>
    </source>
</evidence>
<dbReference type="GeneID" id="94296819"/>
<sequence>MTSSDKTQIQQTISELITRLPDSTSQLYLLTQQTEDSKLNTSLCLQELSNHIDTLKKYPQTGQLLLKLLLIFTPEDAQIIELSNLANFKTLPIELARIAAVKLAQSKDTKLTEILLFLNQENREIDMLDCISIVDYSLISPFLTSQNVDRVMLYLINCLKLTTNYEDQYEKFNFLANILTNGKFYIQASKLYIQSQNWQQMQMIYDSANDAEKLQISLMLAPYQEIIQDQIIVQEKHLPILRNAHKSPLFNNSLVQLNLTLPKSVNDVLKRDDIQIEWSKSQHYLADFLQNGFMNAGCKTDFLINSDMDFSQETENVNESQIATEKVENAVGNDQKQLPEGYNLLLKMTNGTLESGKSDISTAMAAASVGLLWLWGGYECSFEQLIKLQNSTDKYIRAGSLLGIGIAAQGTRPQHFDYVYKLLAGQFTPFDDESGDLEAKLTVHRSGCQLNARNHDKLSKNDLTVEWANCKEALAVFGMGMAYFGTNHEQCKQIIAKRLRQSSCDISEKIPSLEKNPRSFACLALGMISLGSCDINSANVILRLIAGNSRSQRLLRFFPLCCIGLALIFFQAANCADKAVKCNEFVASILNVLQSVKKPDQANEHMAVTAVEDNKQLAAYLQSLITVFAYSGSNDPRILQETMSAFSAVLLGRVAAEEAIEIIKYDKSAQFKKNKNKEDITSVTAESGQPLMLPTSDRLIWPGDNLDPMTVLAIGISAISLRENPEFLLRYAQRILQFCDIHARRAVPFMIALGFASNPDKLAISDLEKLALNSDKTLSANAILALGIVGCGSQNSQICGVLRHAVESKFYSDGVIEHVLLNAQIAFGLLYCGRGSLCINLKNPKSLAALLSLLNFAAPAASVMARPKCTMVYYLLACCLEPKVVTCVDADMNSVKVSARVGREIEDYQSEKGARLVGFSLHETPVVKSVGQSLRVVSEGKVGLNEDCGVVVVVDGEQQGQDEDEDNLYR</sequence>
<dbReference type="InterPro" id="IPR011989">
    <property type="entry name" value="ARM-like"/>
</dbReference>
<evidence type="ECO:0000313" key="4">
    <source>
        <dbReference type="EMBL" id="KAH0575169.1"/>
    </source>
</evidence>
<gene>
    <name evidence="4" type="ORF">SS50377_22796</name>
    <name evidence="3" type="ORF">SS50377_28788</name>
</gene>
<dbReference type="PANTHER" id="PTHR10943">
    <property type="entry name" value="26S PROTEASOME NON-ATPASE REGULATORY SUBUNIT"/>
    <property type="match status" value="1"/>
</dbReference>
<dbReference type="AlphaFoldDB" id="A0A9P8LJM2"/>
<comment type="caution">
    <text evidence="3">The sequence shown here is derived from an EMBL/GenBank/DDBJ whole genome shotgun (WGS) entry which is preliminary data.</text>
</comment>
<name>A0A9P8LJM2_9EUKA</name>
<dbReference type="EMBL" id="AUWU02000025">
    <property type="protein sequence ID" value="KAH0569343.1"/>
    <property type="molecule type" value="Genomic_DNA"/>
</dbReference>
<evidence type="ECO:0000256" key="1">
    <source>
        <dbReference type="ARBA" id="ARBA00022737"/>
    </source>
</evidence>
<dbReference type="RefSeq" id="XP_067765942.1">
    <property type="nucleotide sequence ID" value="XM_067906674.1"/>
</dbReference>
<dbReference type="KEGG" id="ssao:94296819"/>
<dbReference type="Pfam" id="PF17781">
    <property type="entry name" value="RPN1_RPN2_N"/>
    <property type="match status" value="1"/>
</dbReference>
<dbReference type="GO" id="GO:0034515">
    <property type="term" value="C:proteasome storage granule"/>
    <property type="evidence" value="ECO:0007669"/>
    <property type="project" value="TreeGrafter"/>
</dbReference>
<dbReference type="OrthoDB" id="10252509at2759"/>
<evidence type="ECO:0000313" key="3">
    <source>
        <dbReference type="EMBL" id="KAH0569343.1"/>
    </source>
</evidence>
<proteinExistence type="predicted"/>
<dbReference type="GO" id="GO:0043161">
    <property type="term" value="P:proteasome-mediated ubiquitin-dependent protein catabolic process"/>
    <property type="evidence" value="ECO:0007669"/>
    <property type="project" value="TreeGrafter"/>
</dbReference>
<evidence type="ECO:0000259" key="2">
    <source>
        <dbReference type="Pfam" id="PF17781"/>
    </source>
</evidence>
<feature type="domain" description="RPN1 N-terminal" evidence="2">
    <location>
        <begin position="112"/>
        <end position="270"/>
    </location>
</feature>
<keyword evidence="5" id="KW-1185">Reference proteome</keyword>
<organism evidence="3 5">
    <name type="scientific">Spironucleus salmonicida</name>
    <dbReference type="NCBI Taxonomy" id="348837"/>
    <lineage>
        <taxon>Eukaryota</taxon>
        <taxon>Metamonada</taxon>
        <taxon>Diplomonadida</taxon>
        <taxon>Hexamitidae</taxon>
        <taxon>Hexamitinae</taxon>
        <taxon>Spironucleus</taxon>
    </lineage>
</organism>
<dbReference type="PANTHER" id="PTHR10943:SF1">
    <property type="entry name" value="26S PROTEASOME NON-ATPASE REGULATORY SUBUNIT 2"/>
    <property type="match status" value="1"/>
</dbReference>
<dbReference type="EMBL" id="AUWU02000003">
    <property type="protein sequence ID" value="KAH0575169.1"/>
    <property type="molecule type" value="Genomic_DNA"/>
</dbReference>
<dbReference type="Gene3D" id="1.25.10.10">
    <property type="entry name" value="Leucine-rich Repeat Variant"/>
    <property type="match status" value="1"/>
</dbReference>